<evidence type="ECO:0000256" key="5">
    <source>
        <dbReference type="ARBA" id="ARBA00038437"/>
    </source>
</evidence>
<keyword evidence="4" id="KW-0067">ATP-binding</keyword>
<evidence type="ECO:0000313" key="8">
    <source>
        <dbReference type="EMBL" id="GAA4465977.1"/>
    </source>
</evidence>
<keyword evidence="9" id="KW-1185">Reference proteome</keyword>
<dbReference type="PROSITE" id="PS51192">
    <property type="entry name" value="HELICASE_ATP_BIND_1"/>
    <property type="match status" value="1"/>
</dbReference>
<dbReference type="Gene3D" id="3.40.50.300">
    <property type="entry name" value="P-loop containing nucleotide triphosphate hydrolases"/>
    <property type="match status" value="2"/>
</dbReference>
<dbReference type="InterPro" id="IPR001650">
    <property type="entry name" value="Helicase_C-like"/>
</dbReference>
<dbReference type="SMART" id="SM00487">
    <property type="entry name" value="DEXDc"/>
    <property type="match status" value="1"/>
</dbReference>
<evidence type="ECO:0000256" key="4">
    <source>
        <dbReference type="ARBA" id="ARBA00022840"/>
    </source>
</evidence>
<comment type="similarity">
    <text evidence="5">Belongs to the DEAD box helicase family.</text>
</comment>
<protein>
    <submittedName>
        <fullName evidence="8">DEAD/DEAH box helicase</fullName>
    </submittedName>
</protein>
<dbReference type="PANTHER" id="PTHR47959:SF1">
    <property type="entry name" value="ATP-DEPENDENT RNA HELICASE DBPA"/>
    <property type="match status" value="1"/>
</dbReference>
<dbReference type="Pfam" id="PF00270">
    <property type="entry name" value="DEAD"/>
    <property type="match status" value="1"/>
</dbReference>
<dbReference type="EMBL" id="BAABFA010000011">
    <property type="protein sequence ID" value="GAA4465977.1"/>
    <property type="molecule type" value="Genomic_DNA"/>
</dbReference>
<dbReference type="RefSeq" id="WP_345082225.1">
    <property type="nucleotide sequence ID" value="NZ_BAABFA010000011.1"/>
</dbReference>
<feature type="domain" description="Helicase C-terminal" evidence="7">
    <location>
        <begin position="219"/>
        <end position="372"/>
    </location>
</feature>
<evidence type="ECO:0000256" key="3">
    <source>
        <dbReference type="ARBA" id="ARBA00022806"/>
    </source>
</evidence>
<dbReference type="GO" id="GO:0004386">
    <property type="term" value="F:helicase activity"/>
    <property type="evidence" value="ECO:0007669"/>
    <property type="project" value="UniProtKB-KW"/>
</dbReference>
<gene>
    <name evidence="8" type="ORF">GCM10023093_19190</name>
</gene>
<dbReference type="InterPro" id="IPR050079">
    <property type="entry name" value="DEAD_box_RNA_helicase"/>
</dbReference>
<evidence type="ECO:0000256" key="2">
    <source>
        <dbReference type="ARBA" id="ARBA00022801"/>
    </source>
</evidence>
<dbReference type="InterPro" id="IPR011545">
    <property type="entry name" value="DEAD/DEAH_box_helicase_dom"/>
</dbReference>
<keyword evidence="2" id="KW-0378">Hydrolase</keyword>
<feature type="domain" description="Helicase ATP-binding" evidence="6">
    <location>
        <begin position="28"/>
        <end position="196"/>
    </location>
</feature>
<evidence type="ECO:0000313" key="9">
    <source>
        <dbReference type="Proteomes" id="UP001500067"/>
    </source>
</evidence>
<evidence type="ECO:0000256" key="1">
    <source>
        <dbReference type="ARBA" id="ARBA00022741"/>
    </source>
</evidence>
<proteinExistence type="inferred from homology"/>
<name>A0ABP8NEH4_9BACT</name>
<dbReference type="InterPro" id="IPR044742">
    <property type="entry name" value="DEAD/DEAH_RhlB"/>
</dbReference>
<dbReference type="PROSITE" id="PS51194">
    <property type="entry name" value="HELICASE_CTER"/>
    <property type="match status" value="1"/>
</dbReference>
<keyword evidence="1" id="KW-0547">Nucleotide-binding</keyword>
<dbReference type="Gene3D" id="3.30.70.330">
    <property type="match status" value="1"/>
</dbReference>
<dbReference type="InterPro" id="IPR014001">
    <property type="entry name" value="Helicase_ATP-bd"/>
</dbReference>
<dbReference type="Pfam" id="PF00271">
    <property type="entry name" value="Helicase_C"/>
    <property type="match status" value="1"/>
</dbReference>
<dbReference type="PANTHER" id="PTHR47959">
    <property type="entry name" value="ATP-DEPENDENT RNA HELICASE RHLE-RELATED"/>
    <property type="match status" value="1"/>
</dbReference>
<reference evidence="9" key="1">
    <citation type="journal article" date="2019" name="Int. J. Syst. Evol. Microbiol.">
        <title>The Global Catalogue of Microorganisms (GCM) 10K type strain sequencing project: providing services to taxonomists for standard genome sequencing and annotation.</title>
        <authorList>
            <consortium name="The Broad Institute Genomics Platform"/>
            <consortium name="The Broad Institute Genome Sequencing Center for Infectious Disease"/>
            <person name="Wu L."/>
            <person name="Ma J."/>
        </authorList>
    </citation>
    <scope>NUCLEOTIDE SEQUENCE [LARGE SCALE GENOMIC DNA]</scope>
    <source>
        <strain evidence="9">JCM 32105</strain>
    </source>
</reference>
<dbReference type="SUPFAM" id="SSF52540">
    <property type="entry name" value="P-loop containing nucleoside triphosphate hydrolases"/>
    <property type="match status" value="1"/>
</dbReference>
<evidence type="ECO:0000259" key="7">
    <source>
        <dbReference type="PROSITE" id="PS51194"/>
    </source>
</evidence>
<dbReference type="CDD" id="cd00268">
    <property type="entry name" value="DEADc"/>
    <property type="match status" value="1"/>
</dbReference>
<keyword evidence="3 8" id="KW-0347">Helicase</keyword>
<dbReference type="Pfam" id="PF03880">
    <property type="entry name" value="DbpA"/>
    <property type="match status" value="1"/>
</dbReference>
<sequence>MQDHAYPIQKILDNLKIKALNEMQQAALDAGTRPGDVILLSATGSGKTLAFLLPVLQGLDAAKRTTQALIVVPSRELAQQIEQVFRSMGTGLKITACYGGHLRETEENNLVEPPALIVGTPGRLCDHIRRENITVDTITTLVLDEYDKTLELGFEEEMEFLVRSLQVVDKRILTSATRAPELQGFVGLNEPVTLDFLPEEALPVEKLAIKMVRSDERDKIDTLFALLCHLGNRPSIIFCNHRDAVERTSKLLAERGIINTFYHGGMEQQQRDSALCKFRNGTVSFLVTTDLAARGLDIPNIRYIIHYHLPDTEASYTHRNGRTARMNATGTAILILGPEEAMPEYITEEAEEIIPGDELRLPDTPQWITLFIAAGKKDKVNKVDIVGFLSHVGGLKKEDIGLIEVKDSFSFVAIRRSKATHTLHVIKNEKIKNKKVMIAVAK</sequence>
<accession>A0ABP8NEH4</accession>
<dbReference type="InterPro" id="IPR012677">
    <property type="entry name" value="Nucleotide-bd_a/b_plait_sf"/>
</dbReference>
<dbReference type="CDD" id="cd18787">
    <property type="entry name" value="SF2_C_DEAD"/>
    <property type="match status" value="1"/>
</dbReference>
<dbReference type="SMART" id="SM00490">
    <property type="entry name" value="HELICc"/>
    <property type="match status" value="1"/>
</dbReference>
<dbReference type="InterPro" id="IPR005580">
    <property type="entry name" value="DbpA/CsdA_RNA-bd_dom"/>
</dbReference>
<organism evidence="8 9">
    <name type="scientific">Nemorincola caseinilytica</name>
    <dbReference type="NCBI Taxonomy" id="2054315"/>
    <lineage>
        <taxon>Bacteria</taxon>
        <taxon>Pseudomonadati</taxon>
        <taxon>Bacteroidota</taxon>
        <taxon>Chitinophagia</taxon>
        <taxon>Chitinophagales</taxon>
        <taxon>Chitinophagaceae</taxon>
        <taxon>Nemorincola</taxon>
    </lineage>
</organism>
<comment type="caution">
    <text evidence="8">The sequence shown here is derived from an EMBL/GenBank/DDBJ whole genome shotgun (WGS) entry which is preliminary data.</text>
</comment>
<evidence type="ECO:0000259" key="6">
    <source>
        <dbReference type="PROSITE" id="PS51192"/>
    </source>
</evidence>
<dbReference type="CDD" id="cd12252">
    <property type="entry name" value="RRM_DbpA"/>
    <property type="match status" value="1"/>
</dbReference>
<dbReference type="InterPro" id="IPR027417">
    <property type="entry name" value="P-loop_NTPase"/>
</dbReference>
<dbReference type="Proteomes" id="UP001500067">
    <property type="component" value="Unassembled WGS sequence"/>
</dbReference>